<dbReference type="EMBL" id="RCOR01000037">
    <property type="protein sequence ID" value="RSN68011.1"/>
    <property type="molecule type" value="Genomic_DNA"/>
</dbReference>
<evidence type="ECO:0000313" key="2">
    <source>
        <dbReference type="EMBL" id="RSN68011.1"/>
    </source>
</evidence>
<dbReference type="Pfam" id="PF09376">
    <property type="entry name" value="NurA"/>
    <property type="match status" value="1"/>
</dbReference>
<proteinExistence type="predicted"/>
<comment type="caution">
    <text evidence="2">The sequence shown here is derived from an EMBL/GenBank/DDBJ whole genome shotgun (WGS) entry which is preliminary data.</text>
</comment>
<dbReference type="GeneID" id="6093776"/>
<gene>
    <name evidence="2" type="ORF">D9Q81_06925</name>
</gene>
<dbReference type="InterPro" id="IPR018977">
    <property type="entry name" value="NurA_domain"/>
</dbReference>
<evidence type="ECO:0000313" key="3">
    <source>
        <dbReference type="Proteomes" id="UP000278149"/>
    </source>
</evidence>
<sequence>MEVEWLSLPHPLLAAFLERAEEEASQISSLIEKLAKSVNSAKSLISGLIEPLGEGKVIRVGAVDGSRSPKLSERMGARYGLIAAGALIIEGKRRISEKYIAGQFKRKQALSEEVSKYFFDLLSVYAERKIALEILDDVDLLFIDGSFYSFVYPVLRMRKQGLFGEREEEVFREVYEMTRELSRSKKVIGVIKRSHTRAIGGFIALNSIEELKDLITVIDKLILSAIMPPRTIFRYERLIGDENVSVYTQAAYLASKSMLEDLMERAREKAYEPFRKLGLDLDDFRSLRRAQVKAHASTPVCELEHPSIDLEVGEDLFSDATGLPVAIDLIDSSVSLSSKLTDEYVSEVEARVLERLKDKEMVRWFFHFLNPQKIF</sequence>
<organism evidence="2 3">
    <name type="scientific">Candidatus Korarchaeum cryptofilum</name>
    <dbReference type="NCBI Taxonomy" id="498846"/>
    <lineage>
        <taxon>Archaea</taxon>
        <taxon>Thermoproteota</taxon>
        <taxon>Candidatus Korarchaeia</taxon>
        <taxon>Candidatus Korarchaeales</taxon>
        <taxon>Candidatus Korarchaeaceae</taxon>
        <taxon>Candidatus Korarchaeum</taxon>
    </lineage>
</organism>
<dbReference type="OMA" id="MPPRTIF"/>
<accession>A0A429G2E7</accession>
<evidence type="ECO:0000259" key="1">
    <source>
        <dbReference type="Pfam" id="PF09376"/>
    </source>
</evidence>
<name>A0A429G2E7_9CREN</name>
<reference evidence="2 3" key="1">
    <citation type="submission" date="2018-10" db="EMBL/GenBank/DDBJ databases">
        <title>Co-occurring genomic capacity for anaerobic methane metabolism and dissimilatory sulfite reduction discovered in the Korarchaeota.</title>
        <authorList>
            <person name="Mckay L.J."/>
            <person name="Dlakic M."/>
            <person name="Fields M.W."/>
            <person name="Delmont T.O."/>
            <person name="Eren A.M."/>
            <person name="Jay Z.J."/>
            <person name="Klingelsmith K.B."/>
            <person name="Rusch D.B."/>
            <person name="Inskeep W.P."/>
        </authorList>
    </citation>
    <scope>NUCLEOTIDE SEQUENCE [LARGE SCALE GENOMIC DNA]</scope>
    <source>
        <strain evidence="2 3">WS</strain>
    </source>
</reference>
<dbReference type="AlphaFoldDB" id="A0A429G2E7"/>
<dbReference type="RefSeq" id="WP_012309142.1">
    <property type="nucleotide sequence ID" value="NZ_RCOR01000037.1"/>
</dbReference>
<dbReference type="Proteomes" id="UP000278149">
    <property type="component" value="Unassembled WGS sequence"/>
</dbReference>
<feature type="domain" description="NurA" evidence="1">
    <location>
        <begin position="59"/>
        <end position="331"/>
    </location>
</feature>
<protein>
    <submittedName>
        <fullName evidence="2">DNA double-strand break repair nuclease NurA</fullName>
    </submittedName>
</protein>